<dbReference type="InterPro" id="IPR044020">
    <property type="entry name" value="DUF5676"/>
</dbReference>
<keyword evidence="1" id="KW-0812">Transmembrane</keyword>
<feature type="transmembrane region" description="Helical" evidence="1">
    <location>
        <begin position="52"/>
        <end position="79"/>
    </location>
</feature>
<reference evidence="2 3" key="1">
    <citation type="journal article" date="2016" name="Nat. Commun.">
        <title>Thousands of microbial genomes shed light on interconnected biogeochemical processes in an aquifer system.</title>
        <authorList>
            <person name="Anantharaman K."/>
            <person name="Brown C.T."/>
            <person name="Hug L.A."/>
            <person name="Sharon I."/>
            <person name="Castelle C.J."/>
            <person name="Probst A.J."/>
            <person name="Thomas B.C."/>
            <person name="Singh A."/>
            <person name="Wilkins M.J."/>
            <person name="Karaoz U."/>
            <person name="Brodie E.L."/>
            <person name="Williams K.H."/>
            <person name="Hubbard S.S."/>
            <person name="Banfield J.F."/>
        </authorList>
    </citation>
    <scope>NUCLEOTIDE SEQUENCE [LARGE SCALE GENOMIC DNA]</scope>
</reference>
<accession>A0A1F6EY02</accession>
<dbReference type="AlphaFoldDB" id="A0A1F6EY02"/>
<dbReference type="EMBL" id="MFLW01000006">
    <property type="protein sequence ID" value="OGG78514.1"/>
    <property type="molecule type" value="Genomic_DNA"/>
</dbReference>
<evidence type="ECO:0000313" key="2">
    <source>
        <dbReference type="EMBL" id="OGG78514.1"/>
    </source>
</evidence>
<feature type="transmembrane region" description="Helical" evidence="1">
    <location>
        <begin position="12"/>
        <end position="32"/>
    </location>
</feature>
<keyword evidence="1" id="KW-1133">Transmembrane helix</keyword>
<protein>
    <submittedName>
        <fullName evidence="2">Uncharacterized protein</fullName>
    </submittedName>
</protein>
<keyword evidence="1" id="KW-0472">Membrane</keyword>
<evidence type="ECO:0000313" key="3">
    <source>
        <dbReference type="Proteomes" id="UP000178811"/>
    </source>
</evidence>
<organism evidence="2 3">
    <name type="scientific">Candidatus Kaiserbacteria bacterium RIFCSPLOWO2_01_FULL_52_12b</name>
    <dbReference type="NCBI Taxonomy" id="1798509"/>
    <lineage>
        <taxon>Bacteria</taxon>
        <taxon>Candidatus Kaiseribacteriota</taxon>
    </lineage>
</organism>
<gene>
    <name evidence="2" type="ORF">A3A36_00440</name>
</gene>
<dbReference type="Pfam" id="PF18926">
    <property type="entry name" value="DUF5676"/>
    <property type="match status" value="1"/>
</dbReference>
<evidence type="ECO:0000256" key="1">
    <source>
        <dbReference type="SAM" id="Phobius"/>
    </source>
</evidence>
<sequence length="84" mass="9231">MINITQLLKVTAVWISIVYVVCFAGVVLFPGIRPAFMQYALHTTVGLGENVMTIATFVSGLVIWNIIALLAVGLFAFLFNRIKT</sequence>
<comment type="caution">
    <text evidence="2">The sequence shown here is derived from an EMBL/GenBank/DDBJ whole genome shotgun (WGS) entry which is preliminary data.</text>
</comment>
<proteinExistence type="predicted"/>
<name>A0A1F6EY02_9BACT</name>
<dbReference type="Proteomes" id="UP000178811">
    <property type="component" value="Unassembled WGS sequence"/>
</dbReference>